<dbReference type="OrthoDB" id="4410286at2"/>
<dbReference type="EMBL" id="LT906453">
    <property type="protein sequence ID" value="SNV22225.1"/>
    <property type="molecule type" value="Genomic_DNA"/>
</dbReference>
<keyword evidence="2" id="KW-1185">Reference proteome</keyword>
<protein>
    <submittedName>
        <fullName evidence="1">Uncharacterized Fe-S protein</fullName>
    </submittedName>
</protein>
<dbReference type="KEGG" id="dco:SAMEA4475696_1451"/>
<accession>A0A239VJ20</accession>
<dbReference type="GeneID" id="63459664"/>
<gene>
    <name evidence="1" type="ORF">SAMEA4475696_01451</name>
</gene>
<dbReference type="Proteomes" id="UP000242637">
    <property type="component" value="Chromosome 1"/>
</dbReference>
<dbReference type="AlphaFoldDB" id="A0A239VJ20"/>
<evidence type="ECO:0000313" key="2">
    <source>
        <dbReference type="Proteomes" id="UP000242637"/>
    </source>
</evidence>
<sequence length="263" mass="28488">MPLTPAYRDTCTPEETLGQLLLHAGQTNPAWTWGEGLNVGVQAPADSLTRSATSMTNPDVARAVIEEHAVSRGIPANRHAASLVFQRYCHRWCGITSWAWALTGCVLDVSAERCATTFVDGSPAAVWIDQVQGSRGDGAVLVDVVFEQHLMPIARTFHQVARFSIANARGNAAASLAAGFRFASASLPAGEVLDAAQSVFAHPQLRRTGAFRVISDAQRSRVFFDRSTCCHWDVVPDGQLCSWCSKRTCDDRAEQFTKALAAQ</sequence>
<organism evidence="1 2">
    <name type="scientific">Dermatophilus congolensis</name>
    <dbReference type="NCBI Taxonomy" id="1863"/>
    <lineage>
        <taxon>Bacteria</taxon>
        <taxon>Bacillati</taxon>
        <taxon>Actinomycetota</taxon>
        <taxon>Actinomycetes</taxon>
        <taxon>Micrococcales</taxon>
        <taxon>Dermatophilaceae</taxon>
        <taxon>Dermatophilus</taxon>
    </lineage>
</organism>
<evidence type="ECO:0000313" key="1">
    <source>
        <dbReference type="EMBL" id="SNV22225.1"/>
    </source>
</evidence>
<dbReference type="RefSeq" id="WP_154657696.1">
    <property type="nucleotide sequence ID" value="NZ_LT906453.1"/>
</dbReference>
<name>A0A239VJ20_9MICO</name>
<proteinExistence type="predicted"/>
<reference evidence="1 2" key="1">
    <citation type="submission" date="2017-06" db="EMBL/GenBank/DDBJ databases">
        <authorList>
            <consortium name="Pathogen Informatics"/>
        </authorList>
    </citation>
    <scope>NUCLEOTIDE SEQUENCE [LARGE SCALE GENOMIC DNA]</scope>
    <source>
        <strain evidence="1 2">NCTC13039</strain>
    </source>
</reference>